<proteinExistence type="predicted"/>
<name>A0A1W0X006_HYPEX</name>
<protein>
    <recommendedName>
        <fullName evidence="3">SAP domain-containing protein</fullName>
    </recommendedName>
</protein>
<evidence type="ECO:0000313" key="1">
    <source>
        <dbReference type="EMBL" id="OQV20797.1"/>
    </source>
</evidence>
<dbReference type="AlphaFoldDB" id="A0A1W0X006"/>
<comment type="caution">
    <text evidence="1">The sequence shown here is derived from an EMBL/GenBank/DDBJ whole genome shotgun (WGS) entry which is preliminary data.</text>
</comment>
<keyword evidence="2" id="KW-1185">Reference proteome</keyword>
<gene>
    <name evidence="1" type="ORF">BV898_05143</name>
</gene>
<dbReference type="EMBL" id="MTYJ01000027">
    <property type="protein sequence ID" value="OQV20797.1"/>
    <property type="molecule type" value="Genomic_DNA"/>
</dbReference>
<evidence type="ECO:0000313" key="2">
    <source>
        <dbReference type="Proteomes" id="UP000192578"/>
    </source>
</evidence>
<evidence type="ECO:0008006" key="3">
    <source>
        <dbReference type="Google" id="ProtNLM"/>
    </source>
</evidence>
<sequence>MSIQQPQHVLYSAADLEKLNKYQLSTILHAMHQPMPLSGSRANVIRDILANMDCLPNDHKRIRPRGRLGASSSSTAEMIEPPTDFSALRQKRLHDQNCNQGLTRKFQAAEAALATSINPFGDLTSLRKYLPGKKTAPKSAQQFYCPMCGGDYPPINHGPLEARKPVKKR</sequence>
<organism evidence="1 2">
    <name type="scientific">Hypsibius exemplaris</name>
    <name type="common">Freshwater tardigrade</name>
    <dbReference type="NCBI Taxonomy" id="2072580"/>
    <lineage>
        <taxon>Eukaryota</taxon>
        <taxon>Metazoa</taxon>
        <taxon>Ecdysozoa</taxon>
        <taxon>Tardigrada</taxon>
        <taxon>Eutardigrada</taxon>
        <taxon>Parachela</taxon>
        <taxon>Hypsibioidea</taxon>
        <taxon>Hypsibiidae</taxon>
        <taxon>Hypsibius</taxon>
    </lineage>
</organism>
<dbReference type="Proteomes" id="UP000192578">
    <property type="component" value="Unassembled WGS sequence"/>
</dbReference>
<reference evidence="2" key="1">
    <citation type="submission" date="2017-01" db="EMBL/GenBank/DDBJ databases">
        <title>Comparative genomics of anhydrobiosis in the tardigrade Hypsibius dujardini.</title>
        <authorList>
            <person name="Yoshida Y."/>
            <person name="Koutsovoulos G."/>
            <person name="Laetsch D."/>
            <person name="Stevens L."/>
            <person name="Kumar S."/>
            <person name="Horikawa D."/>
            <person name="Ishino K."/>
            <person name="Komine S."/>
            <person name="Tomita M."/>
            <person name="Blaxter M."/>
            <person name="Arakawa K."/>
        </authorList>
    </citation>
    <scope>NUCLEOTIDE SEQUENCE [LARGE SCALE GENOMIC DNA]</scope>
    <source>
        <strain evidence="2">Z151</strain>
    </source>
</reference>
<accession>A0A1W0X006</accession>